<dbReference type="InterPro" id="IPR002645">
    <property type="entry name" value="STAS_dom"/>
</dbReference>
<gene>
    <name evidence="2" type="ORF">ACFOUW_13555</name>
</gene>
<feature type="domain" description="STAS" evidence="1">
    <location>
        <begin position="17"/>
        <end position="76"/>
    </location>
</feature>
<protein>
    <submittedName>
        <fullName evidence="2">STAS domain-containing protein</fullName>
    </submittedName>
</protein>
<accession>A0ABV7Y9R2</accession>
<organism evidence="2 3">
    <name type="scientific">Tenggerimyces flavus</name>
    <dbReference type="NCBI Taxonomy" id="1708749"/>
    <lineage>
        <taxon>Bacteria</taxon>
        <taxon>Bacillati</taxon>
        <taxon>Actinomycetota</taxon>
        <taxon>Actinomycetes</taxon>
        <taxon>Propionibacteriales</taxon>
        <taxon>Nocardioidaceae</taxon>
        <taxon>Tenggerimyces</taxon>
    </lineage>
</organism>
<dbReference type="Proteomes" id="UP001595699">
    <property type="component" value="Unassembled WGS sequence"/>
</dbReference>
<dbReference type="InterPro" id="IPR058548">
    <property type="entry name" value="MlaB-like_STAS"/>
</dbReference>
<evidence type="ECO:0000313" key="2">
    <source>
        <dbReference type="EMBL" id="MFC3761863.1"/>
    </source>
</evidence>
<sequence>MTGGRGPCRYQDPRHQLRDQLSTTLEGSPSVVVLDLEALDFSDSTILGVLVAAHRWAQGVGAVLRLATPPHSCDDS</sequence>
<dbReference type="PROSITE" id="PS50801">
    <property type="entry name" value="STAS"/>
    <property type="match status" value="1"/>
</dbReference>
<dbReference type="InterPro" id="IPR036513">
    <property type="entry name" value="STAS_dom_sf"/>
</dbReference>
<comment type="caution">
    <text evidence="2">The sequence shown here is derived from an EMBL/GenBank/DDBJ whole genome shotgun (WGS) entry which is preliminary data.</text>
</comment>
<keyword evidence="3" id="KW-1185">Reference proteome</keyword>
<dbReference type="Pfam" id="PF13466">
    <property type="entry name" value="STAS_2"/>
    <property type="match status" value="1"/>
</dbReference>
<dbReference type="CDD" id="cd07043">
    <property type="entry name" value="STAS_anti-anti-sigma_factors"/>
    <property type="match status" value="1"/>
</dbReference>
<dbReference type="SUPFAM" id="SSF52091">
    <property type="entry name" value="SpoIIaa-like"/>
    <property type="match status" value="1"/>
</dbReference>
<reference evidence="3" key="1">
    <citation type="journal article" date="2019" name="Int. J. Syst. Evol. Microbiol.">
        <title>The Global Catalogue of Microorganisms (GCM) 10K type strain sequencing project: providing services to taxonomists for standard genome sequencing and annotation.</title>
        <authorList>
            <consortium name="The Broad Institute Genomics Platform"/>
            <consortium name="The Broad Institute Genome Sequencing Center for Infectious Disease"/>
            <person name="Wu L."/>
            <person name="Ma J."/>
        </authorList>
    </citation>
    <scope>NUCLEOTIDE SEQUENCE [LARGE SCALE GENOMIC DNA]</scope>
    <source>
        <strain evidence="3">CGMCC 4.7241</strain>
    </source>
</reference>
<evidence type="ECO:0000259" key="1">
    <source>
        <dbReference type="PROSITE" id="PS50801"/>
    </source>
</evidence>
<dbReference type="RefSeq" id="WP_372442365.1">
    <property type="nucleotide sequence ID" value="NZ_JAFBCM010000001.1"/>
</dbReference>
<dbReference type="EMBL" id="JBHRZH010000010">
    <property type="protein sequence ID" value="MFC3761863.1"/>
    <property type="molecule type" value="Genomic_DNA"/>
</dbReference>
<proteinExistence type="predicted"/>
<dbReference type="Gene3D" id="3.30.750.24">
    <property type="entry name" value="STAS domain"/>
    <property type="match status" value="1"/>
</dbReference>
<name>A0ABV7Y9R2_9ACTN</name>
<evidence type="ECO:0000313" key="3">
    <source>
        <dbReference type="Proteomes" id="UP001595699"/>
    </source>
</evidence>